<keyword evidence="3 9" id="KW-0378">Hydrolase</keyword>
<dbReference type="PANTHER" id="PTHR11409">
    <property type="entry name" value="ADENOSINE DEAMINASE"/>
    <property type="match status" value="1"/>
</dbReference>
<dbReference type="EC" id="3.5.4.4" evidence="1 9"/>
<keyword evidence="5 9" id="KW-0546">Nucleotide metabolism</keyword>
<evidence type="ECO:0000313" key="10">
    <source>
        <dbReference type="EMBL" id="GCB89889.1"/>
    </source>
</evidence>
<name>A0A059VZ20_STRNR</name>
<comment type="caution">
    <text evidence="10">The sequence shown here is derived from an EMBL/GenBank/DDBJ whole genome shotgun (WGS) entry which is preliminary data.</text>
</comment>
<feature type="binding site" evidence="9">
    <location>
        <position position="32"/>
    </location>
    <ligand>
        <name>Zn(2+)</name>
        <dbReference type="ChEBI" id="CHEBI:29105"/>
        <note>catalytic</note>
    </ligand>
</feature>
<feature type="site" description="Important for catalytic activity" evidence="9">
    <location>
        <position position="245"/>
    </location>
</feature>
<comment type="similarity">
    <text evidence="9">Belongs to the metallo-dependent hydrolases superfamily. Adenosine and AMP deaminases family. Adenosine deaminase subfamily.</text>
</comment>
<evidence type="ECO:0000256" key="8">
    <source>
        <dbReference type="ARBA" id="ARBA00049213"/>
    </source>
</evidence>
<dbReference type="HAMAP" id="MF_00540">
    <property type="entry name" value="A_deaminase"/>
    <property type="match status" value="1"/>
</dbReference>
<organism evidence="10 11">
    <name type="scientific">Streptomyces noursei</name>
    <name type="common">Streptomyces albulus</name>
    <dbReference type="NCBI Taxonomy" id="1971"/>
    <lineage>
        <taxon>Bacteria</taxon>
        <taxon>Bacillati</taxon>
        <taxon>Actinomycetota</taxon>
        <taxon>Actinomycetes</taxon>
        <taxon>Kitasatosporales</taxon>
        <taxon>Streptomycetaceae</taxon>
        <taxon>Streptomyces</taxon>
    </lineage>
</organism>
<dbReference type="RefSeq" id="WP_016574860.1">
    <property type="nucleotide sequence ID" value="NZ_BHXC01000006.1"/>
</dbReference>
<evidence type="ECO:0000256" key="4">
    <source>
        <dbReference type="ARBA" id="ARBA00022833"/>
    </source>
</evidence>
<keyword evidence="4 9" id="KW-0862">Zinc</keyword>
<gene>
    <name evidence="10" type="primary">add1_1</name>
    <name evidence="9" type="synonym">add</name>
    <name evidence="10" type="ORF">SALB_02582</name>
</gene>
<feature type="binding site" evidence="9">
    <location>
        <position position="34"/>
    </location>
    <ligand>
        <name>Zn(2+)</name>
        <dbReference type="ChEBI" id="CHEBI:29105"/>
        <note>catalytic</note>
    </ligand>
</feature>
<feature type="binding site" evidence="9">
    <location>
        <position position="36"/>
    </location>
    <ligand>
        <name>substrate</name>
    </ligand>
</feature>
<feature type="binding site" evidence="9">
    <location>
        <position position="194"/>
    </location>
    <ligand>
        <name>substrate</name>
    </ligand>
</feature>
<feature type="binding site" evidence="9">
    <location>
        <position position="34"/>
    </location>
    <ligand>
        <name>substrate</name>
    </ligand>
</feature>
<dbReference type="Pfam" id="PF00962">
    <property type="entry name" value="A_deaminase"/>
    <property type="match status" value="1"/>
</dbReference>
<comment type="catalytic activity">
    <reaction evidence="7">
        <text>adenosine + H2O + H(+) = inosine + NH4(+)</text>
        <dbReference type="Rhea" id="RHEA:24408"/>
        <dbReference type="ChEBI" id="CHEBI:15377"/>
        <dbReference type="ChEBI" id="CHEBI:15378"/>
        <dbReference type="ChEBI" id="CHEBI:16335"/>
        <dbReference type="ChEBI" id="CHEBI:17596"/>
        <dbReference type="ChEBI" id="CHEBI:28938"/>
        <dbReference type="EC" id="3.5.4.4"/>
    </reaction>
    <physiologicalReaction direction="left-to-right" evidence="7">
        <dbReference type="Rhea" id="RHEA:24409"/>
    </physiologicalReaction>
</comment>
<dbReference type="eggNOG" id="COG1816">
    <property type="taxonomic scope" value="Bacteria"/>
</dbReference>
<dbReference type="NCBIfam" id="NF006847">
    <property type="entry name" value="PRK09358.1-2"/>
    <property type="match status" value="1"/>
</dbReference>
<evidence type="ECO:0000256" key="3">
    <source>
        <dbReference type="ARBA" id="ARBA00022801"/>
    </source>
</evidence>
<dbReference type="EMBL" id="BHXC01000006">
    <property type="protein sequence ID" value="GCB89889.1"/>
    <property type="molecule type" value="Genomic_DNA"/>
</dbReference>
<dbReference type="FunFam" id="3.20.20.140:FF:000020">
    <property type="entry name" value="Adenosine deaminase"/>
    <property type="match status" value="1"/>
</dbReference>
<evidence type="ECO:0000256" key="6">
    <source>
        <dbReference type="ARBA" id="ARBA00031852"/>
    </source>
</evidence>
<dbReference type="GO" id="GO:0009168">
    <property type="term" value="P:purine ribonucleoside monophosphate biosynthetic process"/>
    <property type="evidence" value="ECO:0007669"/>
    <property type="project" value="UniProtKB-UniRule"/>
</dbReference>
<evidence type="ECO:0000256" key="9">
    <source>
        <dbReference type="HAMAP-Rule" id="MF_00540"/>
    </source>
</evidence>
<comment type="catalytic activity">
    <reaction evidence="8">
        <text>2'-deoxyadenosine + H2O + H(+) = 2'-deoxyinosine + NH4(+)</text>
        <dbReference type="Rhea" id="RHEA:28190"/>
        <dbReference type="ChEBI" id="CHEBI:15377"/>
        <dbReference type="ChEBI" id="CHEBI:15378"/>
        <dbReference type="ChEBI" id="CHEBI:17256"/>
        <dbReference type="ChEBI" id="CHEBI:28938"/>
        <dbReference type="ChEBI" id="CHEBI:28997"/>
        <dbReference type="EC" id="3.5.4.4"/>
    </reaction>
    <physiologicalReaction direction="left-to-right" evidence="8">
        <dbReference type="Rhea" id="RHEA:28191"/>
    </physiologicalReaction>
</comment>
<evidence type="ECO:0000256" key="5">
    <source>
        <dbReference type="ARBA" id="ARBA00023080"/>
    </source>
</evidence>
<dbReference type="GO" id="GO:0005829">
    <property type="term" value="C:cytosol"/>
    <property type="evidence" value="ECO:0007669"/>
    <property type="project" value="TreeGrafter"/>
</dbReference>
<evidence type="ECO:0000256" key="1">
    <source>
        <dbReference type="ARBA" id="ARBA00012784"/>
    </source>
</evidence>
<reference evidence="10 11" key="1">
    <citation type="journal article" date="2019" name="Microbiol. Resour. Announc.">
        <title>Draft Genome Sequence of the Most Traditional epsilon-Poly-l-Lysine Producer, Streptomyces albulus NBRC14147.</title>
        <authorList>
            <person name="Yamanaka K."/>
            <person name="Hamano Y."/>
        </authorList>
    </citation>
    <scope>NUCLEOTIDE SEQUENCE [LARGE SCALE GENOMIC DNA]</scope>
    <source>
        <strain evidence="10 11">NBRC 14147</strain>
    </source>
</reference>
<dbReference type="GO" id="GO:0043103">
    <property type="term" value="P:hypoxanthine salvage"/>
    <property type="evidence" value="ECO:0007669"/>
    <property type="project" value="TreeGrafter"/>
</dbReference>
<dbReference type="InterPro" id="IPR006330">
    <property type="entry name" value="Ado/ade_deaminase"/>
</dbReference>
<feature type="active site" description="Proton donor" evidence="9">
    <location>
        <position position="224"/>
    </location>
</feature>
<protein>
    <recommendedName>
        <fullName evidence="1 9">Adenosine deaminase</fullName>
        <ecNumber evidence="1 9">3.5.4.4</ecNumber>
    </recommendedName>
    <alternativeName>
        <fullName evidence="6 9">Adenosine aminohydrolase</fullName>
    </alternativeName>
</protein>
<evidence type="ECO:0000256" key="2">
    <source>
        <dbReference type="ARBA" id="ARBA00022723"/>
    </source>
</evidence>
<feature type="binding site" evidence="9">
    <location>
        <position position="313"/>
    </location>
    <ligand>
        <name>Zn(2+)</name>
        <dbReference type="ChEBI" id="CHEBI:29105"/>
        <note>catalytic</note>
    </ligand>
</feature>
<dbReference type="InterPro" id="IPR032466">
    <property type="entry name" value="Metal_Hydrolase"/>
</dbReference>
<evidence type="ECO:0000256" key="7">
    <source>
        <dbReference type="ARBA" id="ARBA00047989"/>
    </source>
</evidence>
<dbReference type="Gene3D" id="3.20.20.140">
    <property type="entry name" value="Metal-dependent hydrolases"/>
    <property type="match status" value="1"/>
</dbReference>
<dbReference type="STRING" id="68570.DC74_1759"/>
<dbReference type="GO" id="GO:0009117">
    <property type="term" value="P:nucleotide metabolic process"/>
    <property type="evidence" value="ECO:0007669"/>
    <property type="project" value="UniProtKB-KW"/>
</dbReference>
<proteinExistence type="inferred from homology"/>
<comment type="cofactor">
    <cofactor evidence="9">
        <name>Zn(2+)</name>
        <dbReference type="ChEBI" id="CHEBI:29105"/>
    </cofactor>
    <text evidence="9">Binds 1 zinc ion per subunit.</text>
</comment>
<dbReference type="GO" id="GO:0006154">
    <property type="term" value="P:adenosine catabolic process"/>
    <property type="evidence" value="ECO:0007669"/>
    <property type="project" value="TreeGrafter"/>
</dbReference>
<sequence length="392" mass="42548">MTLSDKLRLESPTSSRSLTEDQIRRAPKVLLHDHLDGGLRAETIIELAAEIGYRNLPTTEPVALADWFRDAADSGSLERYLETFAHTCAVMQTAEALFRIAAECAEDLAADGVVYAEVRYAPEQHQADGLTLDQVVEAVNAGFREGERRVAAAGRRIRVGTLLCAMRHADRAVEIAELAVAHRDRGVAGFDIAGGEIGNPAGRHAQAFDYLRSQGARVTVHAGEAVGAESIREAVLRCGAHRIGHGVRITDDITIDADGRVTLGRLASYVRDQRIALEVCPTSNLQTGAAAGYPEHPIDLLRRLGFRVCLNTDNRLVSGTTMTEEFQHLRDAFGYGAAELEEFTVHAAKAAFLPFDERTALINEVILPGYAHLRARELGRVPVREGDAATAA</sequence>
<accession>A0A059VZ20</accession>
<dbReference type="SUPFAM" id="SSF51556">
    <property type="entry name" value="Metallo-dependent hydrolases"/>
    <property type="match status" value="1"/>
</dbReference>
<keyword evidence="2 9" id="KW-0479">Metal-binding</keyword>
<evidence type="ECO:0000313" key="11">
    <source>
        <dbReference type="Proteomes" id="UP000288351"/>
    </source>
</evidence>
<dbReference type="Proteomes" id="UP000288351">
    <property type="component" value="Unassembled WGS sequence"/>
</dbReference>
<dbReference type="InterPro" id="IPR001365">
    <property type="entry name" value="A_deaminase_dom"/>
</dbReference>
<dbReference type="AlphaFoldDB" id="A0A059VZ20"/>
<comment type="caution">
    <text evidence="9">Lacks conserved residue(s) required for the propagation of feature annotation.</text>
</comment>
<dbReference type="NCBIfam" id="TIGR01430">
    <property type="entry name" value="aden_deam"/>
    <property type="match status" value="1"/>
</dbReference>
<dbReference type="GO" id="GO:0004000">
    <property type="term" value="F:adenosine deaminase activity"/>
    <property type="evidence" value="ECO:0007669"/>
    <property type="project" value="UniProtKB-UniRule"/>
</dbReference>
<dbReference type="PANTHER" id="PTHR11409:SF43">
    <property type="entry name" value="ADENOSINE DEAMINASE"/>
    <property type="match status" value="1"/>
</dbReference>
<dbReference type="GO" id="GO:0008270">
    <property type="term" value="F:zinc ion binding"/>
    <property type="evidence" value="ECO:0007669"/>
    <property type="project" value="UniProtKB-UniRule"/>
</dbReference>
<dbReference type="GO" id="GO:0046103">
    <property type="term" value="P:inosine biosynthetic process"/>
    <property type="evidence" value="ECO:0007669"/>
    <property type="project" value="TreeGrafter"/>
</dbReference>
<dbReference type="InterPro" id="IPR028893">
    <property type="entry name" value="A_deaminase"/>
</dbReference>
<feature type="binding site" evidence="9">
    <location>
        <position position="221"/>
    </location>
    <ligand>
        <name>Zn(2+)</name>
        <dbReference type="ChEBI" id="CHEBI:29105"/>
        <note>catalytic</note>
    </ligand>
</feature>
<comment type="function">
    <text evidence="9">Catalyzes the hydrolytic deamination of adenosine and 2-deoxyadenosine.</text>
</comment>